<name>A0AAX6MA58_9PEZI</name>
<dbReference type="AlphaFoldDB" id="A0AAX6MA58"/>
<dbReference type="InterPro" id="IPR009959">
    <property type="entry name" value="Cyclase_SnoaL-like"/>
</dbReference>
<dbReference type="SUPFAM" id="SSF54427">
    <property type="entry name" value="NTF2-like"/>
    <property type="match status" value="2"/>
</dbReference>
<reference evidence="1 2" key="1">
    <citation type="journal article" date="2024" name="Front Chem Biol">
        <title>Unveiling the potential of Daldinia eschscholtzii MFLUCC 19-0629 through bioactivity and bioinformatics studies for enhanced sustainable agriculture production.</title>
        <authorList>
            <person name="Brooks S."/>
            <person name="Weaver J.A."/>
            <person name="Klomchit A."/>
            <person name="Alharthi S.A."/>
            <person name="Onlamun T."/>
            <person name="Nurani R."/>
            <person name="Vong T.K."/>
            <person name="Alberti F."/>
            <person name="Greco C."/>
        </authorList>
    </citation>
    <scope>NUCLEOTIDE SEQUENCE [LARGE SCALE GENOMIC DNA]</scope>
    <source>
        <strain evidence="1">MFLUCC 19-0629</strain>
    </source>
</reference>
<dbReference type="EMBL" id="JBANMG010000009">
    <property type="protein sequence ID" value="KAK6949535.1"/>
    <property type="molecule type" value="Genomic_DNA"/>
</dbReference>
<evidence type="ECO:0008006" key="3">
    <source>
        <dbReference type="Google" id="ProtNLM"/>
    </source>
</evidence>
<dbReference type="Gene3D" id="3.10.450.50">
    <property type="match status" value="2"/>
</dbReference>
<comment type="caution">
    <text evidence="1">The sequence shown here is derived from an EMBL/GenBank/DDBJ whole genome shotgun (WGS) entry which is preliminary data.</text>
</comment>
<dbReference type="Pfam" id="PF07366">
    <property type="entry name" value="SnoaL"/>
    <property type="match status" value="1"/>
</dbReference>
<dbReference type="GO" id="GO:0030638">
    <property type="term" value="P:polyketide metabolic process"/>
    <property type="evidence" value="ECO:0007669"/>
    <property type="project" value="InterPro"/>
</dbReference>
<protein>
    <recommendedName>
        <fullName evidence="3">SnoaL-like polyketide cyclase</fullName>
    </recommendedName>
</protein>
<sequence length="296" mass="33720">MPATASELVATIRGWTQCVNEKRWDDLPKYVHSTYNQNGVEYTPESWATHFREHIAPQLGGDVIINEDSIIVDEDSQCASFSIWSKFKPEVPLLGYLPKGHDIYLVERGFAWFTDGKLSKTVLAVNSDDIRKQLADPDADFTPNLISEEPVPKIEAPLPREELEGILRDYVDSFNARRTKTEYAKYVQRPEATLNNKTVARRIMDDTVAAIPDLQVQIHTIIADEESQRVAVWLKFTGTPVKEYAGLVVDGQAVQFTEHATYQIMDGKIQRIWGFMDWDEARQQQRPAGRKPVPML</sequence>
<evidence type="ECO:0000313" key="2">
    <source>
        <dbReference type="Proteomes" id="UP001369815"/>
    </source>
</evidence>
<organism evidence="1 2">
    <name type="scientific">Daldinia eschscholtzii</name>
    <dbReference type="NCBI Taxonomy" id="292717"/>
    <lineage>
        <taxon>Eukaryota</taxon>
        <taxon>Fungi</taxon>
        <taxon>Dikarya</taxon>
        <taxon>Ascomycota</taxon>
        <taxon>Pezizomycotina</taxon>
        <taxon>Sordariomycetes</taxon>
        <taxon>Xylariomycetidae</taxon>
        <taxon>Xylariales</taxon>
        <taxon>Hypoxylaceae</taxon>
        <taxon>Daldinia</taxon>
    </lineage>
</organism>
<accession>A0AAX6MA58</accession>
<dbReference type="Proteomes" id="UP001369815">
    <property type="component" value="Unassembled WGS sequence"/>
</dbReference>
<proteinExistence type="predicted"/>
<gene>
    <name evidence="1" type="ORF">Daesc_009618</name>
</gene>
<dbReference type="InterPro" id="IPR032710">
    <property type="entry name" value="NTF2-like_dom_sf"/>
</dbReference>
<evidence type="ECO:0000313" key="1">
    <source>
        <dbReference type="EMBL" id="KAK6949535.1"/>
    </source>
</evidence>
<keyword evidence="2" id="KW-1185">Reference proteome</keyword>